<keyword evidence="2" id="KW-1185">Reference proteome</keyword>
<dbReference type="GeneID" id="64958857"/>
<protein>
    <submittedName>
        <fullName evidence="1">Uncharacterized protein</fullName>
    </submittedName>
</protein>
<dbReference type="KEGG" id="aluc:AKAW2_30851S"/>
<proteinExistence type="predicted"/>
<reference evidence="1" key="2">
    <citation type="submission" date="2021-02" db="EMBL/GenBank/DDBJ databases">
        <title>Aspergillus luchuensis mut. kawachii IFO 4304 genome sequence.</title>
        <authorList>
            <person name="Mori K."/>
            <person name="Kadooka C."/>
            <person name="Goto M."/>
            <person name="Futagami T."/>
        </authorList>
    </citation>
    <scope>NUCLEOTIDE SEQUENCE</scope>
    <source>
        <strain evidence="1">IFO 4308</strain>
    </source>
</reference>
<sequence length="150" mass="16799">MRRELMHLTQFSGPPVFQTPVASRTQLRWHLANSSNPVVDTGCTDVRHHSVLFEHGTFGKPLLPESVEAFSQGDNFEHDAVTGRWSTVSFKGRCSGAPVMGHSSGLKYSHSKDTRGVLLHYDAQYASSSVLFADMLHHNLDGHIERYYET</sequence>
<accession>A0A7R7WVN5</accession>
<dbReference type="RefSeq" id="XP_041541298.1">
    <property type="nucleotide sequence ID" value="XM_041687410.1"/>
</dbReference>
<organism evidence="1 2">
    <name type="scientific">Aspergillus kawachii</name>
    <name type="common">White koji mold</name>
    <name type="synonym">Aspergillus awamori var. kawachi</name>
    <dbReference type="NCBI Taxonomy" id="1069201"/>
    <lineage>
        <taxon>Eukaryota</taxon>
        <taxon>Fungi</taxon>
        <taxon>Dikarya</taxon>
        <taxon>Ascomycota</taxon>
        <taxon>Pezizomycotina</taxon>
        <taxon>Eurotiomycetes</taxon>
        <taxon>Eurotiomycetidae</taxon>
        <taxon>Eurotiales</taxon>
        <taxon>Aspergillaceae</taxon>
        <taxon>Aspergillus</taxon>
        <taxon>Aspergillus subgen. Circumdati</taxon>
    </lineage>
</organism>
<dbReference type="EMBL" id="AP024427">
    <property type="protein sequence ID" value="BCR97532.1"/>
    <property type="molecule type" value="Genomic_DNA"/>
</dbReference>
<name>A0A7R7WVN5_ASPKA</name>
<dbReference type="AlphaFoldDB" id="A0A7R7WVN5"/>
<dbReference type="Proteomes" id="UP000661280">
    <property type="component" value="Chromosome 3"/>
</dbReference>
<gene>
    <name evidence="1" type="ORF">AKAW2_30851S</name>
</gene>
<evidence type="ECO:0000313" key="1">
    <source>
        <dbReference type="EMBL" id="BCR97532.1"/>
    </source>
</evidence>
<reference evidence="1" key="1">
    <citation type="submission" date="2021-01" db="EMBL/GenBank/DDBJ databases">
        <authorList>
            <consortium name="Aspergillus luchuensis mut. kawachii IFO 4304 genome sequencing consortium"/>
            <person name="Kazuki M."/>
            <person name="Futagami T."/>
        </authorList>
    </citation>
    <scope>NUCLEOTIDE SEQUENCE</scope>
    <source>
        <strain evidence="1">IFO 4308</strain>
    </source>
</reference>
<evidence type="ECO:0000313" key="2">
    <source>
        <dbReference type="Proteomes" id="UP000661280"/>
    </source>
</evidence>